<dbReference type="AlphaFoldDB" id="A0A6P2CN75"/>
<organism evidence="1 2">
    <name type="scientific">Rhodococcus rhodnii</name>
    <dbReference type="NCBI Taxonomy" id="38312"/>
    <lineage>
        <taxon>Bacteria</taxon>
        <taxon>Bacillati</taxon>
        <taxon>Actinomycetota</taxon>
        <taxon>Actinomycetes</taxon>
        <taxon>Mycobacteriales</taxon>
        <taxon>Nocardiaceae</taxon>
        <taxon>Rhodococcus</taxon>
    </lineage>
</organism>
<dbReference type="InterPro" id="IPR032716">
    <property type="entry name" value="ACC_epsilon"/>
</dbReference>
<dbReference type="Pfam" id="PF13822">
    <property type="entry name" value="ACC_epsilon"/>
    <property type="match status" value="1"/>
</dbReference>
<dbReference type="EMBL" id="QRCM01000001">
    <property type="protein sequence ID" value="TXG92586.1"/>
    <property type="molecule type" value="Genomic_DNA"/>
</dbReference>
<evidence type="ECO:0000313" key="2">
    <source>
        <dbReference type="Proteomes" id="UP000471120"/>
    </source>
</evidence>
<name>A0A6P2CN75_9NOCA</name>
<gene>
    <name evidence="1" type="ORF">DW322_10420</name>
</gene>
<proteinExistence type="predicted"/>
<dbReference type="Proteomes" id="UP000471120">
    <property type="component" value="Unassembled WGS sequence"/>
</dbReference>
<comment type="caution">
    <text evidence="1">The sequence shown here is derived from an EMBL/GenBank/DDBJ whole genome shotgun (WGS) entry which is preliminary data.</text>
</comment>
<dbReference type="GO" id="GO:0003989">
    <property type="term" value="F:acetyl-CoA carboxylase activity"/>
    <property type="evidence" value="ECO:0007669"/>
    <property type="project" value="InterPro"/>
</dbReference>
<protein>
    <submittedName>
        <fullName evidence="1">Acyl-CoA carboxylase subunit epsilon</fullName>
    </submittedName>
</protein>
<sequence>MRDGRIDIVRGNPTADDVAALLAVLQAVEAHRDHQEYARMSDTEVWADPRRSMRVGRSPSSFSPLAFGNVSGGVR</sequence>
<accession>A0A6P2CN75</accession>
<reference evidence="1 2" key="1">
    <citation type="submission" date="2018-07" db="EMBL/GenBank/DDBJ databases">
        <title>Genome sequence of Rhodococcus rhodnii ATCC 35071 from Rhodnius prolixus.</title>
        <authorList>
            <person name="Patel V."/>
            <person name="Vogel K.J."/>
        </authorList>
    </citation>
    <scope>NUCLEOTIDE SEQUENCE [LARGE SCALE GENOMIC DNA]</scope>
    <source>
        <strain evidence="1 2">ATCC 35071</strain>
    </source>
</reference>
<evidence type="ECO:0000313" key="1">
    <source>
        <dbReference type="EMBL" id="TXG92586.1"/>
    </source>
</evidence>
<dbReference type="GO" id="GO:0004658">
    <property type="term" value="F:propionyl-CoA carboxylase activity"/>
    <property type="evidence" value="ECO:0007669"/>
    <property type="project" value="InterPro"/>
</dbReference>